<reference evidence="2 3" key="1">
    <citation type="submission" date="2024-06" db="EMBL/GenBank/DDBJ databases">
        <title>Complete genome of Phlyctema vagabunda strain 19-DSS-EL-015.</title>
        <authorList>
            <person name="Fiorenzani C."/>
        </authorList>
    </citation>
    <scope>NUCLEOTIDE SEQUENCE [LARGE SCALE GENOMIC DNA]</scope>
    <source>
        <strain evidence="2 3">19-DSS-EL-015</strain>
    </source>
</reference>
<sequence>MNSFFFQSINQLINQSLQQDLLPLFTFIMSLFRPSLTLSRVARRSAPAGVRQPLAVRNLSSSPYRFSTQGYGDGKGDPKAENPQDQGKSNKTKENGEHPGPEPVAEGQGTGAGPTKGGSGNGSGKTPADASAQSGGSRSKEAKETGSSPTGGSVGGQSEGKTSGADKSESKSKSKNGADPKISDRDPGVNSPEKQKEVDQHNKEFEQRHDRAAPAADDKVDKKFWSGQGGADKES</sequence>
<feature type="compositionally biased region" description="Gly residues" evidence="1">
    <location>
        <begin position="108"/>
        <end position="123"/>
    </location>
</feature>
<accession>A0ABR4PX98</accession>
<evidence type="ECO:0000256" key="1">
    <source>
        <dbReference type="SAM" id="MobiDB-lite"/>
    </source>
</evidence>
<evidence type="ECO:0000313" key="2">
    <source>
        <dbReference type="EMBL" id="KAL3427983.1"/>
    </source>
</evidence>
<feature type="compositionally biased region" description="Basic and acidic residues" evidence="1">
    <location>
        <begin position="91"/>
        <end position="100"/>
    </location>
</feature>
<feature type="region of interest" description="Disordered" evidence="1">
    <location>
        <begin position="60"/>
        <end position="235"/>
    </location>
</feature>
<proteinExistence type="predicted"/>
<dbReference type="Proteomes" id="UP001629113">
    <property type="component" value="Unassembled WGS sequence"/>
</dbReference>
<comment type="caution">
    <text evidence="2">The sequence shown here is derived from an EMBL/GenBank/DDBJ whole genome shotgun (WGS) entry which is preliminary data.</text>
</comment>
<protein>
    <submittedName>
        <fullName evidence="2">Uncharacterized protein</fullName>
    </submittedName>
</protein>
<organism evidence="2 3">
    <name type="scientific">Phlyctema vagabunda</name>
    <dbReference type="NCBI Taxonomy" id="108571"/>
    <lineage>
        <taxon>Eukaryota</taxon>
        <taxon>Fungi</taxon>
        <taxon>Dikarya</taxon>
        <taxon>Ascomycota</taxon>
        <taxon>Pezizomycotina</taxon>
        <taxon>Leotiomycetes</taxon>
        <taxon>Helotiales</taxon>
        <taxon>Dermateaceae</taxon>
        <taxon>Phlyctema</taxon>
    </lineage>
</organism>
<name>A0ABR4PX98_9HELO</name>
<keyword evidence="3" id="KW-1185">Reference proteome</keyword>
<feature type="compositionally biased region" description="Basic and acidic residues" evidence="1">
    <location>
        <begin position="164"/>
        <end position="224"/>
    </location>
</feature>
<dbReference type="EMBL" id="JBFCZG010000001">
    <property type="protein sequence ID" value="KAL3427983.1"/>
    <property type="molecule type" value="Genomic_DNA"/>
</dbReference>
<feature type="compositionally biased region" description="Polar residues" evidence="1">
    <location>
        <begin position="60"/>
        <end position="70"/>
    </location>
</feature>
<evidence type="ECO:0000313" key="3">
    <source>
        <dbReference type="Proteomes" id="UP001629113"/>
    </source>
</evidence>
<gene>
    <name evidence="2" type="ORF">PVAG01_01492</name>
</gene>